<evidence type="ECO:0000256" key="1">
    <source>
        <dbReference type="SAM" id="SignalP"/>
    </source>
</evidence>
<dbReference type="STRING" id="61819.ENSACIP00000030260"/>
<evidence type="ECO:0000313" key="3">
    <source>
        <dbReference type="Proteomes" id="UP000261340"/>
    </source>
</evidence>
<protein>
    <submittedName>
        <fullName evidence="2">Uncharacterized protein</fullName>
    </submittedName>
</protein>
<reference evidence="2" key="2">
    <citation type="submission" date="2025-09" db="UniProtKB">
        <authorList>
            <consortium name="Ensembl"/>
        </authorList>
    </citation>
    <scope>IDENTIFICATION</scope>
</reference>
<keyword evidence="1" id="KW-0732">Signal</keyword>
<evidence type="ECO:0000313" key="2">
    <source>
        <dbReference type="Ensembl" id="ENSACIP00000030260.1"/>
    </source>
</evidence>
<proteinExistence type="predicted"/>
<feature type="chain" id="PRO_5018607244" evidence="1">
    <location>
        <begin position="22"/>
        <end position="199"/>
    </location>
</feature>
<organism evidence="2 3">
    <name type="scientific">Amphilophus citrinellus</name>
    <name type="common">Midas cichlid</name>
    <name type="synonym">Cichlasoma citrinellum</name>
    <dbReference type="NCBI Taxonomy" id="61819"/>
    <lineage>
        <taxon>Eukaryota</taxon>
        <taxon>Metazoa</taxon>
        <taxon>Chordata</taxon>
        <taxon>Craniata</taxon>
        <taxon>Vertebrata</taxon>
        <taxon>Euteleostomi</taxon>
        <taxon>Actinopterygii</taxon>
        <taxon>Neopterygii</taxon>
        <taxon>Teleostei</taxon>
        <taxon>Neoteleostei</taxon>
        <taxon>Acanthomorphata</taxon>
        <taxon>Ovalentaria</taxon>
        <taxon>Cichlomorphae</taxon>
        <taxon>Cichliformes</taxon>
        <taxon>Cichlidae</taxon>
        <taxon>New World cichlids</taxon>
        <taxon>Cichlasomatinae</taxon>
        <taxon>Heroini</taxon>
        <taxon>Amphilophus</taxon>
    </lineage>
</organism>
<dbReference type="Proteomes" id="UP000261340">
    <property type="component" value="Unplaced"/>
</dbReference>
<dbReference type="PANTHER" id="PTHR38706">
    <property type="entry name" value="SI:CH211-198C19.1-RELATED"/>
    <property type="match status" value="1"/>
</dbReference>
<accession>A0A3Q0T872</accession>
<name>A0A3Q0T872_AMPCI</name>
<keyword evidence="3" id="KW-1185">Reference proteome</keyword>
<feature type="signal peptide" evidence="1">
    <location>
        <begin position="1"/>
        <end position="21"/>
    </location>
</feature>
<dbReference type="Ensembl" id="ENSACIT00000031052.1">
    <property type="protein sequence ID" value="ENSACIP00000030260.1"/>
    <property type="gene ID" value="ENSACIG00000023422.1"/>
</dbReference>
<reference evidence="2" key="1">
    <citation type="submission" date="2025-08" db="UniProtKB">
        <authorList>
            <consortium name="Ensembl"/>
        </authorList>
    </citation>
    <scope>IDENTIFICATION</scope>
</reference>
<sequence length="199" mass="23103">MSGRITSCCVALLLTFTMVSAVQRVLRSINDLPMDSRELLHWFANETDIDTNGVIRLTFGGDYGSHHYYNSERLLDPLPWGYQYYTLGNINQRTSQQVPSQGRNKARNIIRVREQNTGSQSQIIDQVYITRHYQEFDHHRSAYDPDQTYEITTSLLREIRGFRIDIDNRYRTDNPPIYTANYVGSANTSQTPLNNKNMK</sequence>
<dbReference type="GeneTree" id="ENSGT00730000111690"/>
<dbReference type="PANTHER" id="PTHR38706:SF2">
    <property type="match status" value="1"/>
</dbReference>
<dbReference type="AlphaFoldDB" id="A0A3Q0T872"/>